<dbReference type="AlphaFoldDB" id="A0A8H5BMT7"/>
<feature type="domain" description="NAD(P)-binding" evidence="7">
    <location>
        <begin position="405"/>
        <end position="744"/>
    </location>
</feature>
<feature type="domain" description="NAD-dependent epimerase/dehydratase" evidence="6">
    <location>
        <begin position="20"/>
        <end position="261"/>
    </location>
</feature>
<dbReference type="InterPro" id="IPR036291">
    <property type="entry name" value="NAD(P)-bd_dom_sf"/>
</dbReference>
<dbReference type="GO" id="GO:0050577">
    <property type="term" value="F:GDP-L-fucose synthase activity"/>
    <property type="evidence" value="ECO:0007669"/>
    <property type="project" value="UniProtKB-ARBA"/>
</dbReference>
<dbReference type="InterPro" id="IPR006368">
    <property type="entry name" value="GDP_Man_deHydtase"/>
</dbReference>
<proteinExistence type="inferred from homology"/>
<organism evidence="8 9">
    <name type="scientific">Psilocybe cf. subviscida</name>
    <dbReference type="NCBI Taxonomy" id="2480587"/>
    <lineage>
        <taxon>Eukaryota</taxon>
        <taxon>Fungi</taxon>
        <taxon>Dikarya</taxon>
        <taxon>Basidiomycota</taxon>
        <taxon>Agaricomycotina</taxon>
        <taxon>Agaricomycetes</taxon>
        <taxon>Agaricomycetidae</taxon>
        <taxon>Agaricales</taxon>
        <taxon>Agaricineae</taxon>
        <taxon>Strophariaceae</taxon>
        <taxon>Psilocybe</taxon>
    </lineage>
</organism>
<dbReference type="GO" id="GO:0042351">
    <property type="term" value="P:'de novo' GDP-L-fucose biosynthetic process"/>
    <property type="evidence" value="ECO:0007669"/>
    <property type="project" value="UniProtKB-UniPathway"/>
</dbReference>
<reference evidence="8 9" key="1">
    <citation type="journal article" date="2020" name="ISME J.">
        <title>Uncovering the hidden diversity of litter-decomposition mechanisms in mushroom-forming fungi.</title>
        <authorList>
            <person name="Floudas D."/>
            <person name="Bentzer J."/>
            <person name="Ahren D."/>
            <person name="Johansson T."/>
            <person name="Persson P."/>
            <person name="Tunlid A."/>
        </authorList>
    </citation>
    <scope>NUCLEOTIDE SEQUENCE [LARGE SCALE GENOMIC DNA]</scope>
    <source>
        <strain evidence="8 9">CBS 101986</strain>
    </source>
</reference>
<dbReference type="CDD" id="cd05239">
    <property type="entry name" value="GDP_FS_SDR_e"/>
    <property type="match status" value="1"/>
</dbReference>
<comment type="similarity">
    <text evidence="4">Belongs to the NAD(P)-dependent epimerase/dehydratase family. GDP-mannose 4,6-dehydratase subfamily.</text>
</comment>
<evidence type="ECO:0008006" key="10">
    <source>
        <dbReference type="Google" id="ProtNLM"/>
    </source>
</evidence>
<accession>A0A8H5BMT7</accession>
<evidence type="ECO:0000256" key="5">
    <source>
        <dbReference type="ARBA" id="ARBA00023239"/>
    </source>
</evidence>
<dbReference type="SUPFAM" id="SSF51735">
    <property type="entry name" value="NAD(P)-binding Rossmann-fold domains"/>
    <property type="match status" value="2"/>
</dbReference>
<dbReference type="Gene3D" id="3.40.50.720">
    <property type="entry name" value="NAD(P)-binding Rossmann-like Domain"/>
    <property type="match status" value="2"/>
</dbReference>
<dbReference type="UniPathway" id="UPA00128">
    <property type="reaction ID" value="UER00191"/>
</dbReference>
<dbReference type="InterPro" id="IPR028614">
    <property type="entry name" value="GDP_fucose/colitose_synth"/>
</dbReference>
<evidence type="ECO:0000313" key="9">
    <source>
        <dbReference type="Proteomes" id="UP000567179"/>
    </source>
</evidence>
<dbReference type="GO" id="GO:0008446">
    <property type="term" value="F:GDP-mannose 4,6-dehydratase activity"/>
    <property type="evidence" value="ECO:0007669"/>
    <property type="project" value="InterPro"/>
</dbReference>
<comment type="caution">
    <text evidence="8">The sequence shown here is derived from an EMBL/GenBank/DDBJ whole genome shotgun (WGS) entry which is preliminary data.</text>
</comment>
<dbReference type="InterPro" id="IPR001509">
    <property type="entry name" value="Epimerase_deHydtase"/>
</dbReference>
<evidence type="ECO:0000259" key="6">
    <source>
        <dbReference type="Pfam" id="PF01370"/>
    </source>
</evidence>
<keyword evidence="5" id="KW-0456">Lyase</keyword>
<protein>
    <recommendedName>
        <fullName evidence="10">GDP-mannose 4,6-dehydratase</fullName>
    </recommendedName>
</protein>
<comment type="similarity">
    <text evidence="3">Belongs to the NAD(P)-dependent epimerase/dehydratase family. Fucose synthase subfamily.</text>
</comment>
<keyword evidence="9" id="KW-1185">Reference proteome</keyword>
<dbReference type="FunFam" id="3.40.50.720:FF:000924">
    <property type="entry name" value="GDP-mannose 4,6 dehydratase"/>
    <property type="match status" value="1"/>
</dbReference>
<evidence type="ECO:0000256" key="3">
    <source>
        <dbReference type="ARBA" id="ARBA00005959"/>
    </source>
</evidence>
<evidence type="ECO:0000259" key="7">
    <source>
        <dbReference type="Pfam" id="PF16363"/>
    </source>
</evidence>
<dbReference type="Pfam" id="PF16363">
    <property type="entry name" value="GDP_Man_Dehyd"/>
    <property type="match status" value="1"/>
</dbReference>
<dbReference type="PANTHER" id="PTHR43715:SF1">
    <property type="entry name" value="GDP-MANNOSE 4,6 DEHYDRATASE"/>
    <property type="match status" value="1"/>
</dbReference>
<comment type="cofactor">
    <cofactor evidence="1">
        <name>NADP(+)</name>
        <dbReference type="ChEBI" id="CHEBI:58349"/>
    </cofactor>
</comment>
<evidence type="ECO:0000256" key="1">
    <source>
        <dbReference type="ARBA" id="ARBA00001937"/>
    </source>
</evidence>
<comment type="pathway">
    <text evidence="2">Nucleotide-sugar biosynthesis; GDP-L-fucose biosynthesis via de novo pathway; GDP-L-fucose from GDP-alpha-D-mannose: step 2/2.</text>
</comment>
<dbReference type="Pfam" id="PF01370">
    <property type="entry name" value="Epimerase"/>
    <property type="match status" value="1"/>
</dbReference>
<dbReference type="EMBL" id="JAACJJ010000015">
    <property type="protein sequence ID" value="KAF5325283.1"/>
    <property type="molecule type" value="Genomic_DNA"/>
</dbReference>
<dbReference type="HAMAP" id="MF_00956">
    <property type="entry name" value="GDP_fucose_synth"/>
    <property type="match status" value="1"/>
</dbReference>
<evidence type="ECO:0000313" key="8">
    <source>
        <dbReference type="EMBL" id="KAF5325283.1"/>
    </source>
</evidence>
<sequence length="760" mass="85046">MSRVHGNGINLTSDRMSNVILVTGGTGLVGKAIEHIINTEPEGSRFAKQPGEKWIFASSSEGDLRDPAQTRKLFEKYQPTHVIHLAALVGGLFKNMKYKLTFLRDNILINDNVLHVSHEKKVAKVISCLSTCVFPDKVEYPLDETKIHSGPPHESNFGYAHAKRMVDVQNHAYKEEFGCNFTSAIPTNVFGPDDNFDLEDSHVIPGLIHKCYLAKSNGTPFVVAGTGKPLRQFIFSYDLAKLFIWQLREYDDVEPVILSVGEDEEVSIKAVADAIVKAVGFQGEYKFDTTRADGQYRKPASNKKLLKLMGGFEFTPFEQDEGDVVLLSSMISRYSGKNSRMYAIHATCGAASRHFPERPGGEGGGQLKDKLKLVELDLLTLGTLKTVSRLNLPPVEEYHKRKVALISGITGQDGSYLTAVWTSYARTELLLEKGYEVHGIIRRSSSFNTGRLHHLYEDQHEHPNKFKLHYGDLSDSTNLVYIISQVQPTEVYNLGAQSHVKVSFEMAEYTGDVDGLGTLRLLDAIRTCGLEKHVRFYQASTSELYGKVVETPQSETTPFYPRSPYGCAKLYAYWIVVNYREAYGMYACNGILFNHESPRRGRTFVTRKISRAAADIALGKQSCLYLGNIDAQRDWGHARDYVEGMWMMLQQPKPEDFVLATGETHRVREFVDKAFTAAGITLRWEGSGEAEKGINVANGKVVVQVDPKYFRPAEVELLLGNPAKAERVLGWKRRVDFDSLVNEMVEADLKAAGSLVEDQN</sequence>
<dbReference type="Proteomes" id="UP000567179">
    <property type="component" value="Unassembled WGS sequence"/>
</dbReference>
<dbReference type="Gene3D" id="3.90.25.10">
    <property type="entry name" value="UDP-galactose 4-epimerase, domain 1"/>
    <property type="match status" value="2"/>
</dbReference>
<dbReference type="PANTHER" id="PTHR43715">
    <property type="entry name" value="GDP-MANNOSE 4,6-DEHYDRATASE"/>
    <property type="match status" value="1"/>
</dbReference>
<dbReference type="HAMAP" id="MF_00955">
    <property type="entry name" value="GDP_Man_dehydratase"/>
    <property type="match status" value="1"/>
</dbReference>
<dbReference type="InterPro" id="IPR016040">
    <property type="entry name" value="NAD(P)-bd_dom"/>
</dbReference>
<evidence type="ECO:0000256" key="4">
    <source>
        <dbReference type="ARBA" id="ARBA00009263"/>
    </source>
</evidence>
<dbReference type="CDD" id="cd05260">
    <property type="entry name" value="GDP_MD_SDR_e"/>
    <property type="match status" value="1"/>
</dbReference>
<evidence type="ECO:0000256" key="2">
    <source>
        <dbReference type="ARBA" id="ARBA00004883"/>
    </source>
</evidence>
<dbReference type="NCBIfam" id="TIGR01472">
    <property type="entry name" value="gmd"/>
    <property type="match status" value="1"/>
</dbReference>
<gene>
    <name evidence="8" type="ORF">D9619_009848</name>
</gene>
<name>A0A8H5BMT7_9AGAR</name>
<dbReference type="OrthoDB" id="10253554at2759"/>